<keyword evidence="6" id="KW-0393">Immunoglobulin domain</keyword>
<protein>
    <submittedName>
        <fullName evidence="12">X-linked interleukin-1 receptor accessory protein-like 2</fullName>
    </submittedName>
</protein>
<evidence type="ECO:0000256" key="6">
    <source>
        <dbReference type="ARBA" id="ARBA00023319"/>
    </source>
</evidence>
<dbReference type="PANTHER" id="PTHR11890:SF6">
    <property type="entry name" value="INTERLEUKIN-18 RECEPTOR 1"/>
    <property type="match status" value="1"/>
</dbReference>
<dbReference type="PANTHER" id="PTHR11890">
    <property type="entry name" value="INTERLEUKIN-1 RECEPTOR FAMILY MEMBER"/>
    <property type="match status" value="1"/>
</dbReference>
<feature type="domain" description="Ig-like" evidence="11">
    <location>
        <begin position="213"/>
        <end position="312"/>
    </location>
</feature>
<evidence type="ECO:0000259" key="11">
    <source>
        <dbReference type="PROSITE" id="PS50835"/>
    </source>
</evidence>
<evidence type="ECO:0000259" key="10">
    <source>
        <dbReference type="PROSITE" id="PS50104"/>
    </source>
</evidence>
<keyword evidence="8" id="KW-0472">Membrane</keyword>
<reference evidence="12" key="2">
    <citation type="submission" date="2025-09" db="UniProtKB">
        <authorList>
            <consortium name="Ensembl"/>
        </authorList>
    </citation>
    <scope>IDENTIFICATION</scope>
</reference>
<evidence type="ECO:0000256" key="2">
    <source>
        <dbReference type="ARBA" id="ARBA00022801"/>
    </source>
</evidence>
<proteinExistence type="inferred from homology"/>
<evidence type="ECO:0000256" key="1">
    <source>
        <dbReference type="ARBA" id="ARBA00009752"/>
    </source>
</evidence>
<dbReference type="Pfam" id="PF01582">
    <property type="entry name" value="TIR"/>
    <property type="match status" value="1"/>
</dbReference>
<dbReference type="OrthoDB" id="9940746at2759"/>
<evidence type="ECO:0000256" key="7">
    <source>
        <dbReference type="SAM" id="MobiDB-lite"/>
    </source>
</evidence>
<name>A0A8C5FMW0_GADMO</name>
<dbReference type="PROSITE" id="PS50104">
    <property type="entry name" value="TIR"/>
    <property type="match status" value="1"/>
</dbReference>
<dbReference type="PRINTS" id="PR01537">
    <property type="entry name" value="INTRLKN1R1F"/>
</dbReference>
<dbReference type="RefSeq" id="XP_030232558.1">
    <property type="nucleotide sequence ID" value="XM_030376698.1"/>
</dbReference>
<accession>A0A8C5FMW0</accession>
<evidence type="ECO:0000313" key="12">
    <source>
        <dbReference type="Ensembl" id="ENSGMOP00000048501.1"/>
    </source>
</evidence>
<evidence type="ECO:0000313" key="13">
    <source>
        <dbReference type="Proteomes" id="UP000694546"/>
    </source>
</evidence>
<evidence type="ECO:0000256" key="9">
    <source>
        <dbReference type="SAM" id="SignalP"/>
    </source>
</evidence>
<dbReference type="Gene3D" id="3.40.50.10140">
    <property type="entry name" value="Toll/interleukin-1 receptor homology (TIR) domain"/>
    <property type="match status" value="1"/>
</dbReference>
<feature type="transmembrane region" description="Helical" evidence="8">
    <location>
        <begin position="327"/>
        <end position="349"/>
    </location>
</feature>
<feature type="domain" description="Ig-like" evidence="11">
    <location>
        <begin position="30"/>
        <end position="117"/>
    </location>
</feature>
<feature type="domain" description="TIR" evidence="10">
    <location>
        <begin position="371"/>
        <end position="526"/>
    </location>
</feature>
<dbReference type="InterPro" id="IPR036179">
    <property type="entry name" value="Ig-like_dom_sf"/>
</dbReference>
<dbReference type="OMA" id="THFREHD"/>
<evidence type="ECO:0000256" key="3">
    <source>
        <dbReference type="ARBA" id="ARBA00023027"/>
    </source>
</evidence>
<dbReference type="PROSITE" id="PS50835">
    <property type="entry name" value="IG_LIKE"/>
    <property type="match status" value="2"/>
</dbReference>
<reference evidence="12" key="1">
    <citation type="submission" date="2025-08" db="UniProtKB">
        <authorList>
            <consortium name="Ensembl"/>
        </authorList>
    </citation>
    <scope>IDENTIFICATION</scope>
</reference>
<dbReference type="SUPFAM" id="SSF52200">
    <property type="entry name" value="Toll/Interleukin receptor TIR domain"/>
    <property type="match status" value="1"/>
</dbReference>
<evidence type="ECO:0000256" key="5">
    <source>
        <dbReference type="ARBA" id="ARBA00023180"/>
    </source>
</evidence>
<dbReference type="InterPro" id="IPR035897">
    <property type="entry name" value="Toll_tir_struct_dom_sf"/>
</dbReference>
<feature type="chain" id="PRO_5046097693" evidence="9">
    <location>
        <begin position="23"/>
        <end position="543"/>
    </location>
</feature>
<feature type="signal peptide" evidence="9">
    <location>
        <begin position="1"/>
        <end position="22"/>
    </location>
</feature>
<dbReference type="GO" id="GO:0007165">
    <property type="term" value="P:signal transduction"/>
    <property type="evidence" value="ECO:0007669"/>
    <property type="project" value="InterPro"/>
</dbReference>
<dbReference type="GO" id="GO:0016787">
    <property type="term" value="F:hydrolase activity"/>
    <property type="evidence" value="ECO:0007669"/>
    <property type="project" value="UniProtKB-KW"/>
</dbReference>
<keyword evidence="5" id="KW-0325">Glycoprotein</keyword>
<dbReference type="InterPro" id="IPR015621">
    <property type="entry name" value="IL-1_rcpt_fam"/>
</dbReference>
<dbReference type="Proteomes" id="UP000694546">
    <property type="component" value="Chromosome 14"/>
</dbReference>
<gene>
    <name evidence="12" type="primary">LOC115558508</name>
</gene>
<evidence type="ECO:0000256" key="8">
    <source>
        <dbReference type="SAM" id="Phobius"/>
    </source>
</evidence>
<dbReference type="GeneTree" id="ENSGT01090000259985"/>
<organism evidence="12 13">
    <name type="scientific">Gadus morhua</name>
    <name type="common">Atlantic cod</name>
    <dbReference type="NCBI Taxonomy" id="8049"/>
    <lineage>
        <taxon>Eukaryota</taxon>
        <taxon>Metazoa</taxon>
        <taxon>Chordata</taxon>
        <taxon>Craniata</taxon>
        <taxon>Vertebrata</taxon>
        <taxon>Euteleostomi</taxon>
        <taxon>Actinopterygii</taxon>
        <taxon>Neopterygii</taxon>
        <taxon>Teleostei</taxon>
        <taxon>Neoteleostei</taxon>
        <taxon>Acanthomorphata</taxon>
        <taxon>Zeiogadaria</taxon>
        <taxon>Gadariae</taxon>
        <taxon>Gadiformes</taxon>
        <taxon>Gadoidei</taxon>
        <taxon>Gadidae</taxon>
        <taxon>Gadus</taxon>
    </lineage>
</organism>
<dbReference type="GeneID" id="115558508"/>
<dbReference type="InterPro" id="IPR007110">
    <property type="entry name" value="Ig-like_dom"/>
</dbReference>
<keyword evidence="4" id="KW-1015">Disulfide bond</keyword>
<dbReference type="Gene3D" id="2.60.40.10">
    <property type="entry name" value="Immunoglobulins"/>
    <property type="match status" value="3"/>
</dbReference>
<dbReference type="SMART" id="SM00409">
    <property type="entry name" value="IG"/>
    <property type="match status" value="3"/>
</dbReference>
<dbReference type="InterPro" id="IPR000157">
    <property type="entry name" value="TIR_dom"/>
</dbReference>
<dbReference type="AlphaFoldDB" id="A0A8C5FMW0"/>
<keyword evidence="3" id="KW-0520">NAD</keyword>
<keyword evidence="8" id="KW-1133">Transmembrane helix</keyword>
<evidence type="ECO:0000256" key="4">
    <source>
        <dbReference type="ARBA" id="ARBA00023157"/>
    </source>
</evidence>
<comment type="similarity">
    <text evidence="1">Belongs to the interleukin-1 receptor family.</text>
</comment>
<keyword evidence="8" id="KW-0812">Transmembrane</keyword>
<sequence length="543" mass="60880">MATLFLAVLYFLSFQGLRSAFGDQHRKLTATQGEMLVVKCGCLTRGLPGGTNITWTHHHPSESQRPLLQSREDPDEDALGDPSGDLVVLSASVERQGNYSCSPWNSNATCWYTLTVSPTRQEEVRVKDCEKGLSCNLKNFCPRDLVIPSLKLLKKTVWQKDNEGDSSNGYFEKVAEKDEGVYTCRRSYQYRGRLYNLTSTVMLKVKKPADSIPRIWSPKPGMVYPVQLGSQLVVPCEVEVYNMFDGSYWLDGKSFVEDDQNQSVYSNQTEKKGEKGERKITTSLVFQKVTADQLSRTYTCKLESTRKHSNVSITLALKDVPVSSLRVALLAVLFAMLAVVSSGLVFYWCRVPFTLLLRDKLDCHSNVSDGKPYDAYLMTYPSQTETALSEEDRRWMENVLEEQLGYRLCLQDRDVSPGEAVADAVMRCILQSRRVVLLPSAEDQPALCYGLPSAIHSALVDKKSRLLLIRTKTPRKVSVEQPEEGGSRALPESLRLLTKAGSSVTWGGPCSRPLSSSFWKNLRYHLPAPRKLKAMHSALDSVC</sequence>
<dbReference type="Ensembl" id="ENSGMOT00000029382.1">
    <property type="protein sequence ID" value="ENSGMOP00000048501.1"/>
    <property type="gene ID" value="ENSGMOG00000025804.1"/>
</dbReference>
<keyword evidence="2" id="KW-0378">Hydrolase</keyword>
<dbReference type="SUPFAM" id="SSF48726">
    <property type="entry name" value="Immunoglobulin"/>
    <property type="match status" value="1"/>
</dbReference>
<keyword evidence="13" id="KW-1185">Reference proteome</keyword>
<keyword evidence="9" id="KW-0732">Signal</keyword>
<feature type="region of interest" description="Disordered" evidence="7">
    <location>
        <begin position="58"/>
        <end position="81"/>
    </location>
</feature>
<dbReference type="InterPro" id="IPR013783">
    <property type="entry name" value="Ig-like_fold"/>
</dbReference>
<dbReference type="InterPro" id="IPR003599">
    <property type="entry name" value="Ig_sub"/>
</dbReference>